<feature type="transmembrane region" description="Helical" evidence="5">
    <location>
        <begin position="218"/>
        <end position="240"/>
    </location>
</feature>
<accession>A0A285N0L4</accession>
<proteinExistence type="predicted"/>
<dbReference type="InterPro" id="IPR002645">
    <property type="entry name" value="STAS_dom"/>
</dbReference>
<dbReference type="InterPro" id="IPR036513">
    <property type="entry name" value="STAS_dom_sf"/>
</dbReference>
<feature type="transmembrane region" description="Helical" evidence="5">
    <location>
        <begin position="261"/>
        <end position="284"/>
    </location>
</feature>
<keyword evidence="3 5" id="KW-1133">Transmembrane helix</keyword>
<sequence length="484" mass="52433">MKAQTWRQSWFGNSIKTEVLSGIVIALALIPESIAFSVIAGVDPMVGMYGSVCIAIMISLVGGRPGMISAATGAQALLIVGLVADHGLQYLLAATILAGIFQILFGIFKLSRFLKFISSSVVTGFVNALAILYFISQIEHFEGATWIMYAFVALTLAIIYIFPRITKAVPSPLVAIIIVTAVSIYLHADVNTVGDMGSLSQTLPTFLFPQIPLTMETFLIILPYSLAMMIVGLLESLLTATILDETTNTYSNKNMESRGQGIANITAGFFGGLPGCAMIGQSVINVSLGARGRLSTLVAGGFLMILILLFTDVVNQIPMAAIVGIMLMVAISTMDWRSVRTIHKVSKADAFTMIITVALVVYTHNLAIGVLAGVILSAFFFVLKVSNFSKIKTTTELSQNGTKKTYFVRGQLFFVTSPALVEEFDYEDTVESVDIDFTNAIIWDNSAVEGLNKVKEKFEQNNISVTITGLDSTNYFHKEEIVRS</sequence>
<evidence type="ECO:0000313" key="7">
    <source>
        <dbReference type="EMBL" id="SNZ03005.1"/>
    </source>
</evidence>
<evidence type="ECO:0000256" key="3">
    <source>
        <dbReference type="ARBA" id="ARBA00022989"/>
    </source>
</evidence>
<name>A0A285N0L4_9BACI</name>
<evidence type="ECO:0000256" key="1">
    <source>
        <dbReference type="ARBA" id="ARBA00004141"/>
    </source>
</evidence>
<dbReference type="PANTHER" id="PTHR43310">
    <property type="entry name" value="SULFATE TRANSPORTER YBAR-RELATED"/>
    <property type="match status" value="1"/>
</dbReference>
<feature type="transmembrane region" description="Helical" evidence="5">
    <location>
        <begin position="354"/>
        <end position="383"/>
    </location>
</feature>
<evidence type="ECO:0000256" key="4">
    <source>
        <dbReference type="ARBA" id="ARBA00023136"/>
    </source>
</evidence>
<protein>
    <submittedName>
        <fullName evidence="7">Sulfate permease, SulP family</fullName>
    </submittedName>
</protein>
<evidence type="ECO:0000313" key="8">
    <source>
        <dbReference type="Proteomes" id="UP000219356"/>
    </source>
</evidence>
<keyword evidence="4 5" id="KW-0472">Membrane</keyword>
<dbReference type="SUPFAM" id="SSF52091">
    <property type="entry name" value="SpoIIaa-like"/>
    <property type="match status" value="1"/>
</dbReference>
<feature type="transmembrane region" description="Helical" evidence="5">
    <location>
        <begin position="169"/>
        <end position="188"/>
    </location>
</feature>
<dbReference type="RefSeq" id="WP_245864534.1">
    <property type="nucleotide sequence ID" value="NZ_OBEK01000001.1"/>
</dbReference>
<feature type="transmembrane region" description="Helical" evidence="5">
    <location>
        <begin position="45"/>
        <end position="62"/>
    </location>
</feature>
<organism evidence="7 8">
    <name type="scientific">Terribacillus aidingensis</name>
    <dbReference type="NCBI Taxonomy" id="586416"/>
    <lineage>
        <taxon>Bacteria</taxon>
        <taxon>Bacillati</taxon>
        <taxon>Bacillota</taxon>
        <taxon>Bacilli</taxon>
        <taxon>Bacillales</taxon>
        <taxon>Bacillaceae</taxon>
        <taxon>Terribacillus</taxon>
    </lineage>
</organism>
<dbReference type="GO" id="GO:0016020">
    <property type="term" value="C:membrane"/>
    <property type="evidence" value="ECO:0007669"/>
    <property type="project" value="UniProtKB-SubCell"/>
</dbReference>
<dbReference type="PROSITE" id="PS50801">
    <property type="entry name" value="STAS"/>
    <property type="match status" value="1"/>
</dbReference>
<dbReference type="AlphaFoldDB" id="A0A285N0L4"/>
<dbReference type="Gene3D" id="3.30.750.24">
    <property type="entry name" value="STAS domain"/>
    <property type="match status" value="1"/>
</dbReference>
<keyword evidence="2 5" id="KW-0812">Transmembrane</keyword>
<dbReference type="Pfam" id="PF00916">
    <property type="entry name" value="Sulfate_transp"/>
    <property type="match status" value="2"/>
</dbReference>
<dbReference type="EMBL" id="OBEK01000001">
    <property type="protein sequence ID" value="SNZ03005.1"/>
    <property type="molecule type" value="Genomic_DNA"/>
</dbReference>
<reference evidence="8" key="1">
    <citation type="submission" date="2017-09" db="EMBL/GenBank/DDBJ databases">
        <authorList>
            <person name="Varghese N."/>
            <person name="Submissions S."/>
        </authorList>
    </citation>
    <scope>NUCLEOTIDE SEQUENCE [LARGE SCALE GENOMIC DNA]</scope>
    <source>
        <strain evidence="8">CGMCC 1.8913</strain>
    </source>
</reference>
<comment type="subcellular location">
    <subcellularLocation>
        <location evidence="1">Membrane</location>
        <topology evidence="1">Multi-pass membrane protein</topology>
    </subcellularLocation>
</comment>
<feature type="transmembrane region" description="Helical" evidence="5">
    <location>
        <begin position="290"/>
        <end position="310"/>
    </location>
</feature>
<evidence type="ECO:0000256" key="2">
    <source>
        <dbReference type="ARBA" id="ARBA00022692"/>
    </source>
</evidence>
<dbReference type="Proteomes" id="UP000219356">
    <property type="component" value="Unassembled WGS sequence"/>
</dbReference>
<feature type="transmembrane region" description="Helical" evidence="5">
    <location>
        <begin position="317"/>
        <end position="334"/>
    </location>
</feature>
<dbReference type="PANTHER" id="PTHR43310:SF1">
    <property type="entry name" value="SULFATE TRANSPORTER YBAR-RELATED"/>
    <property type="match status" value="1"/>
</dbReference>
<feature type="transmembrane region" description="Helical" evidence="5">
    <location>
        <begin position="90"/>
        <end position="108"/>
    </location>
</feature>
<gene>
    <name evidence="7" type="ORF">SAMN05421503_0250</name>
</gene>
<keyword evidence="8" id="KW-1185">Reference proteome</keyword>
<feature type="transmembrane region" description="Helical" evidence="5">
    <location>
        <begin position="120"/>
        <end position="138"/>
    </location>
</feature>
<feature type="domain" description="STAS" evidence="6">
    <location>
        <begin position="408"/>
        <end position="484"/>
    </location>
</feature>
<dbReference type="InterPro" id="IPR052706">
    <property type="entry name" value="Membrane-Transporter-like"/>
</dbReference>
<evidence type="ECO:0000256" key="5">
    <source>
        <dbReference type="SAM" id="Phobius"/>
    </source>
</evidence>
<dbReference type="InterPro" id="IPR011547">
    <property type="entry name" value="SLC26A/SulP_dom"/>
</dbReference>
<evidence type="ECO:0000259" key="6">
    <source>
        <dbReference type="PROSITE" id="PS50801"/>
    </source>
</evidence>
<feature type="transmembrane region" description="Helical" evidence="5">
    <location>
        <begin position="144"/>
        <end position="162"/>
    </location>
</feature>